<feature type="transmembrane region" description="Helical" evidence="1">
    <location>
        <begin position="146"/>
        <end position="164"/>
    </location>
</feature>
<dbReference type="Pfam" id="PF02667">
    <property type="entry name" value="SCFA_trans"/>
    <property type="match status" value="1"/>
</dbReference>
<dbReference type="HOGENOM" id="CLU_037744_0_0_10"/>
<feature type="transmembrane region" description="Helical" evidence="1">
    <location>
        <begin position="320"/>
        <end position="340"/>
    </location>
</feature>
<evidence type="ECO:0000256" key="1">
    <source>
        <dbReference type="SAM" id="Phobius"/>
    </source>
</evidence>
<protein>
    <submittedName>
        <fullName evidence="2">Short chain fatty acids transporter</fullName>
    </submittedName>
</protein>
<keyword evidence="1" id="KW-0812">Transmembrane</keyword>
<organism evidence="2 3">
    <name type="scientific">Owenweeksia hongkongensis (strain DSM 17368 / CIP 108786 / JCM 12287 / NRRL B-23963 / UST20020801)</name>
    <dbReference type="NCBI Taxonomy" id="926562"/>
    <lineage>
        <taxon>Bacteria</taxon>
        <taxon>Pseudomonadati</taxon>
        <taxon>Bacteroidota</taxon>
        <taxon>Flavobacteriia</taxon>
        <taxon>Flavobacteriales</taxon>
        <taxon>Owenweeksiaceae</taxon>
        <taxon>Owenweeksia</taxon>
    </lineage>
</organism>
<dbReference type="Proteomes" id="UP000005631">
    <property type="component" value="Chromosome"/>
</dbReference>
<sequence>MTTFAEKFERAFRAILPSPFTIAILLTLFTFLLALAFGNFPEAHARFPTMLQYWYDGIWSAPLMVFAVQMMLILVLGHALALAPPVNRTIELILSKANTAASVTFLVTFTTILVALFNWGLGLIFGAIIARKTAEKFYREGKPLNYPLLGAAGYIGLMVFHGGISGSAPLKAVEDGHLKTLMSGISSPEVLAKLPSSIPFDLTVFSTMNIVCSIALLAIIPFVLSRVAYKTSKLVQLPFQLDEPQKKQANVTGAEKLDNSRWLSLLLAVIILAFSIYLAFTSQSGLSFLTPNYLNFLMLGLGILLHGNFANYIKAIESAIGGAAGILIQFPFYFGIMGLMKSTGLIEQISGFFISISNETTFPIFTFFSAGLVNIFVPSGGGQWAIQGPIIVEAASQLNIPIAKSVMALAYGDQLTNMLQPFWALPLLAVTGLKAREILPYTLLMLLMGLVIFITVLLIF</sequence>
<name>G8R1B4_OWEHD</name>
<dbReference type="PANTHER" id="PTHR41983:SF2">
    <property type="entry name" value="SHORT-CHAIN FATTY ACID TRANSPORTER-RELATED"/>
    <property type="match status" value="1"/>
</dbReference>
<evidence type="ECO:0000313" key="2">
    <source>
        <dbReference type="EMBL" id="AEV33857.1"/>
    </source>
</evidence>
<evidence type="ECO:0000313" key="3">
    <source>
        <dbReference type="Proteomes" id="UP000005631"/>
    </source>
</evidence>
<reference evidence="2 3" key="1">
    <citation type="journal article" date="2012" name="Stand. Genomic Sci.">
        <title>Genome sequence of the orange-pigmented seawater bacterium Owenweeksia hongkongensis type strain (UST20020801(T)).</title>
        <authorList>
            <person name="Riedel T."/>
            <person name="Held B."/>
            <person name="Nolan M."/>
            <person name="Lucas S."/>
            <person name="Lapidus A."/>
            <person name="Tice H."/>
            <person name="Del Rio T.G."/>
            <person name="Cheng J.F."/>
            <person name="Han C."/>
            <person name="Tapia R."/>
            <person name="Goodwin L.A."/>
            <person name="Pitluck S."/>
            <person name="Liolios K."/>
            <person name="Mavromatis K."/>
            <person name="Pagani I."/>
            <person name="Ivanova N."/>
            <person name="Mikhailova N."/>
            <person name="Pati A."/>
            <person name="Chen A."/>
            <person name="Palaniappan K."/>
            <person name="Rohde M."/>
            <person name="Tindall B.J."/>
            <person name="Detter J.C."/>
            <person name="Goker M."/>
            <person name="Woyke T."/>
            <person name="Bristow J."/>
            <person name="Eisen J.A."/>
            <person name="Markowitz V."/>
            <person name="Hugenholtz P."/>
            <person name="Klenk H.P."/>
            <person name="Kyrpides N.C."/>
        </authorList>
    </citation>
    <scope>NUCLEOTIDE SEQUENCE</scope>
    <source>
        <strain evidence="3">DSM 17368 / JCM 12287 / NRRL B-23963</strain>
    </source>
</reference>
<feature type="transmembrane region" description="Helical" evidence="1">
    <location>
        <begin position="61"/>
        <end position="83"/>
    </location>
</feature>
<dbReference type="RefSeq" id="WP_014203206.1">
    <property type="nucleotide sequence ID" value="NC_016599.1"/>
</dbReference>
<gene>
    <name evidence="2" type="ordered locus">Oweho_2899</name>
</gene>
<feature type="transmembrane region" description="Helical" evidence="1">
    <location>
        <begin position="360"/>
        <end position="377"/>
    </location>
</feature>
<feature type="transmembrane region" description="Helical" evidence="1">
    <location>
        <begin position="292"/>
        <end position="313"/>
    </location>
</feature>
<dbReference type="InterPro" id="IPR006160">
    <property type="entry name" value="SCFA_transpt_AtoE"/>
</dbReference>
<dbReference type="eggNOG" id="COG2031">
    <property type="taxonomic scope" value="Bacteria"/>
</dbReference>
<dbReference type="AlphaFoldDB" id="G8R1B4"/>
<dbReference type="GO" id="GO:0005886">
    <property type="term" value="C:plasma membrane"/>
    <property type="evidence" value="ECO:0007669"/>
    <property type="project" value="TreeGrafter"/>
</dbReference>
<feature type="transmembrane region" description="Helical" evidence="1">
    <location>
        <begin position="262"/>
        <end position="280"/>
    </location>
</feature>
<accession>G8R1B4</accession>
<keyword evidence="1" id="KW-1133">Transmembrane helix</keyword>
<dbReference type="OrthoDB" id="9342495at2"/>
<dbReference type="EMBL" id="CP003156">
    <property type="protein sequence ID" value="AEV33857.1"/>
    <property type="molecule type" value="Genomic_DNA"/>
</dbReference>
<dbReference type="PANTHER" id="PTHR41983">
    <property type="entry name" value="SHORT-CHAIN FATTY ACID TRANSPORTER-RELATED"/>
    <property type="match status" value="1"/>
</dbReference>
<dbReference type="PATRIC" id="fig|926562.3.peg.2914"/>
<feature type="transmembrane region" description="Helical" evidence="1">
    <location>
        <begin position="438"/>
        <end position="459"/>
    </location>
</feature>
<keyword evidence="3" id="KW-1185">Reference proteome</keyword>
<dbReference type="STRING" id="926562.Oweho_2899"/>
<feature type="transmembrane region" description="Helical" evidence="1">
    <location>
        <begin position="202"/>
        <end position="224"/>
    </location>
</feature>
<keyword evidence="1" id="KW-0472">Membrane</keyword>
<dbReference type="KEGG" id="oho:Oweho_2899"/>
<proteinExistence type="predicted"/>
<feature type="transmembrane region" description="Helical" evidence="1">
    <location>
        <begin position="103"/>
        <end position="125"/>
    </location>
</feature>
<feature type="transmembrane region" description="Helical" evidence="1">
    <location>
        <begin position="20"/>
        <end position="40"/>
    </location>
</feature>